<protein>
    <submittedName>
        <fullName evidence="1">Uncharacterized protein</fullName>
    </submittedName>
</protein>
<reference evidence="1" key="1">
    <citation type="submission" date="2023-05" db="EMBL/GenBank/DDBJ databases">
        <title>Nepenthes gracilis genome sequencing.</title>
        <authorList>
            <person name="Fukushima K."/>
        </authorList>
    </citation>
    <scope>NUCLEOTIDE SEQUENCE</scope>
    <source>
        <strain evidence="1">SING2019-196</strain>
    </source>
</reference>
<gene>
    <name evidence="1" type="ORF">Nepgr_011768</name>
</gene>
<dbReference type="Proteomes" id="UP001279734">
    <property type="component" value="Unassembled WGS sequence"/>
</dbReference>
<organism evidence="1 2">
    <name type="scientific">Nepenthes gracilis</name>
    <name type="common">Slender pitcher plant</name>
    <dbReference type="NCBI Taxonomy" id="150966"/>
    <lineage>
        <taxon>Eukaryota</taxon>
        <taxon>Viridiplantae</taxon>
        <taxon>Streptophyta</taxon>
        <taxon>Embryophyta</taxon>
        <taxon>Tracheophyta</taxon>
        <taxon>Spermatophyta</taxon>
        <taxon>Magnoliopsida</taxon>
        <taxon>eudicotyledons</taxon>
        <taxon>Gunneridae</taxon>
        <taxon>Pentapetalae</taxon>
        <taxon>Caryophyllales</taxon>
        <taxon>Nepenthaceae</taxon>
        <taxon>Nepenthes</taxon>
    </lineage>
</organism>
<evidence type="ECO:0000313" key="2">
    <source>
        <dbReference type="Proteomes" id="UP001279734"/>
    </source>
</evidence>
<evidence type="ECO:0000313" key="1">
    <source>
        <dbReference type="EMBL" id="GMH09927.1"/>
    </source>
</evidence>
<keyword evidence="2" id="KW-1185">Reference proteome</keyword>
<name>A0AAD3XM88_NEPGR</name>
<proteinExistence type="predicted"/>
<dbReference type="AlphaFoldDB" id="A0AAD3XM88"/>
<comment type="caution">
    <text evidence="1">The sequence shown here is derived from an EMBL/GenBank/DDBJ whole genome shotgun (WGS) entry which is preliminary data.</text>
</comment>
<sequence length="144" mass="15200">METCGSTCFTLANANSMSALTVLGRRHLMGSQLSGITSLKMFDVKNCSGFNTQRIDGYSSRFRCSANSHGVSPTNRNDPFLNLHPEISLLRGSDGNANISGLRNDGSSASVIENLRDLPSANNYNVAKIKVIGVGGGGSMQLTG</sequence>
<dbReference type="EMBL" id="BSYO01000009">
    <property type="protein sequence ID" value="GMH09927.1"/>
    <property type="molecule type" value="Genomic_DNA"/>
</dbReference>
<accession>A0AAD3XM88</accession>